<proteinExistence type="predicted"/>
<feature type="non-terminal residue" evidence="1">
    <location>
        <position position="257"/>
    </location>
</feature>
<organism evidence="1 2">
    <name type="scientific">Lindgomyces ingoldianus</name>
    <dbReference type="NCBI Taxonomy" id="673940"/>
    <lineage>
        <taxon>Eukaryota</taxon>
        <taxon>Fungi</taxon>
        <taxon>Dikarya</taxon>
        <taxon>Ascomycota</taxon>
        <taxon>Pezizomycotina</taxon>
        <taxon>Dothideomycetes</taxon>
        <taxon>Pleosporomycetidae</taxon>
        <taxon>Pleosporales</taxon>
        <taxon>Lindgomycetaceae</taxon>
        <taxon>Lindgomyces</taxon>
    </lineage>
</organism>
<protein>
    <submittedName>
        <fullName evidence="1">Uncharacterized protein</fullName>
    </submittedName>
</protein>
<evidence type="ECO:0000313" key="1">
    <source>
        <dbReference type="EMBL" id="KAF2477015.1"/>
    </source>
</evidence>
<reference evidence="1" key="1">
    <citation type="journal article" date="2020" name="Stud. Mycol.">
        <title>101 Dothideomycetes genomes: a test case for predicting lifestyles and emergence of pathogens.</title>
        <authorList>
            <person name="Haridas S."/>
            <person name="Albert R."/>
            <person name="Binder M."/>
            <person name="Bloem J."/>
            <person name="Labutti K."/>
            <person name="Salamov A."/>
            <person name="Andreopoulos B."/>
            <person name="Baker S."/>
            <person name="Barry K."/>
            <person name="Bills G."/>
            <person name="Bluhm B."/>
            <person name="Cannon C."/>
            <person name="Castanera R."/>
            <person name="Culley D."/>
            <person name="Daum C."/>
            <person name="Ezra D."/>
            <person name="Gonzalez J."/>
            <person name="Henrissat B."/>
            <person name="Kuo A."/>
            <person name="Liang C."/>
            <person name="Lipzen A."/>
            <person name="Lutzoni F."/>
            <person name="Magnuson J."/>
            <person name="Mondo S."/>
            <person name="Nolan M."/>
            <person name="Ohm R."/>
            <person name="Pangilinan J."/>
            <person name="Park H.-J."/>
            <person name="Ramirez L."/>
            <person name="Alfaro M."/>
            <person name="Sun H."/>
            <person name="Tritt A."/>
            <person name="Yoshinaga Y."/>
            <person name="Zwiers L.-H."/>
            <person name="Turgeon B."/>
            <person name="Goodwin S."/>
            <person name="Spatafora J."/>
            <person name="Crous P."/>
            <person name="Grigoriev I."/>
        </authorList>
    </citation>
    <scope>NUCLEOTIDE SEQUENCE</scope>
    <source>
        <strain evidence="1">ATCC 200398</strain>
    </source>
</reference>
<gene>
    <name evidence="1" type="ORF">BDR25DRAFT_156548</name>
</gene>
<name>A0ACB6RD93_9PLEO</name>
<accession>A0ACB6RD93</accession>
<feature type="non-terminal residue" evidence="1">
    <location>
        <position position="1"/>
    </location>
</feature>
<dbReference type="Proteomes" id="UP000799755">
    <property type="component" value="Unassembled WGS sequence"/>
</dbReference>
<sequence>LPSLLESGSTQVIKNTAVQQISDVQKQHPDELFNLLTRVIPFLRSKNWDTRVAAAKAVGGIVENAEKYDPNTEDEPIKDQSNGHVKSEGTNGSAVKKEENGDDSLSPSEDQLDLSSLDIASILKFGKTLLASAGREYDFKLAAMDPAARLSHQKKSLTARLGLGGEYIEEDLVTENDITIQTPGTRTPAMHRLDTSVSRSDSITSASCASPPPGATPTSEQQPNLSKRQLNMLKRKAKKDVQNRANKVHIVDLGPGR</sequence>
<evidence type="ECO:0000313" key="2">
    <source>
        <dbReference type="Proteomes" id="UP000799755"/>
    </source>
</evidence>
<comment type="caution">
    <text evidence="1">The sequence shown here is derived from an EMBL/GenBank/DDBJ whole genome shotgun (WGS) entry which is preliminary data.</text>
</comment>
<keyword evidence="2" id="KW-1185">Reference proteome</keyword>
<dbReference type="EMBL" id="MU003493">
    <property type="protein sequence ID" value="KAF2477015.1"/>
    <property type="molecule type" value="Genomic_DNA"/>
</dbReference>